<evidence type="ECO:0000256" key="9">
    <source>
        <dbReference type="ARBA" id="ARBA00022821"/>
    </source>
</evidence>
<evidence type="ECO:0000313" key="15">
    <source>
        <dbReference type="Proteomes" id="UP001604336"/>
    </source>
</evidence>
<keyword evidence="10" id="KW-0067">ATP-binding</keyword>
<keyword evidence="9" id="KW-0611">Plant defense</keyword>
<comment type="subcellular location">
    <subcellularLocation>
        <location evidence="2">Cytoplasm</location>
    </subcellularLocation>
</comment>
<sequence>MAYAAVTSVMQKTEQILHADGHQFLHKNLQIKSLLEKCSFLQSLLDDCSSETTSQAVYSFEEQIMGAAYRAETIIDHFPSRPEREENRNSFARLISTIRNPTRAFRDYTSVWVGDQSFFGRLILAVLNLIPALKIHVLGLQYQDMQKLLQDIDSITEEVMKTKSILEDLLSRNLVHDGSVGLASSGKSTMVGFDDDSRKIKDQLTGSSSKLETVSIFGMGGIGKTTLARNVYEDPLITQKFDTRAWVTVSAQYHVKDILFGLLNSMKVLTDRTGGESDEELADLLYKRLKGWRYLIVMDDVWESKAWDCVKRSFPDDRNGSRVILTTRLLLVAVYPDSCSSLHQMRFLNENESWNLLRQRIFAEGYCHPKLEEIGNKIARNCLGLPLAIVVIAGLLSKVKKDTILGECCRKSCFLYMGAFPEDSEIPVSKLISLWAAEGFTEQSTAKCSEEVGEEYLQDLIDRSLILVCKRSSSGKIKTCSIHDLLRDLCVRQALSENFLHVAKSYTDLCQANETLCRLSVYPYVLFLPETLYTMRSMSLVQTLLCTGQLPKSISKLLNLETIVHHNWTFGQYPSLPQEIWTMPRLRHLYLTPNFLPDPPTAQINEENYVRLEHLQTLSEVRGFVCKEEVLERIPDLKKLEISYDPVSSPEGWLYYHLENLVNIQHLETLKLLVKDPPMSRDISPPVLAFPPKLKNLTLSGCRIPWEDMTIVGSLPNLEVLKLRNYAFQGAGWETIDGEFCELKFLLIEKTDLVQWTAERTHFPRLERLILKECFRLKEVPSGIGEIDTLNIIELVDCRYSVETSAKQIKEEQESFGNDTLEVRVNARRTFEDKFYTRILR</sequence>
<feature type="domain" description="Disease resistance R13L4/SHOC-2-like LRR" evidence="13">
    <location>
        <begin position="531"/>
        <end position="807"/>
    </location>
</feature>
<dbReference type="GO" id="GO:0009626">
    <property type="term" value="P:plant-type hypersensitive response"/>
    <property type="evidence" value="ECO:0007669"/>
    <property type="project" value="UniProtKB-KW"/>
</dbReference>
<keyword evidence="4" id="KW-0963">Cytoplasm</keyword>
<dbReference type="Gene3D" id="1.10.8.430">
    <property type="entry name" value="Helical domain of apoptotic protease-activating factors"/>
    <property type="match status" value="1"/>
</dbReference>
<dbReference type="Gene3D" id="3.80.10.10">
    <property type="entry name" value="Ribonuclease Inhibitor"/>
    <property type="match status" value="1"/>
</dbReference>
<protein>
    <submittedName>
        <fullName evidence="14">Disease resistance protein RPP13</fullName>
    </submittedName>
</protein>
<dbReference type="GO" id="GO:0005737">
    <property type="term" value="C:cytoplasm"/>
    <property type="evidence" value="ECO:0007669"/>
    <property type="project" value="UniProtKB-SubCell"/>
</dbReference>
<dbReference type="InterPro" id="IPR055414">
    <property type="entry name" value="LRR_R13L4/SHOC2-like"/>
</dbReference>
<organism evidence="14 15">
    <name type="scientific">Abeliophyllum distichum</name>
    <dbReference type="NCBI Taxonomy" id="126358"/>
    <lineage>
        <taxon>Eukaryota</taxon>
        <taxon>Viridiplantae</taxon>
        <taxon>Streptophyta</taxon>
        <taxon>Embryophyta</taxon>
        <taxon>Tracheophyta</taxon>
        <taxon>Spermatophyta</taxon>
        <taxon>Magnoliopsida</taxon>
        <taxon>eudicotyledons</taxon>
        <taxon>Gunneridae</taxon>
        <taxon>Pentapetalae</taxon>
        <taxon>asterids</taxon>
        <taxon>lamiids</taxon>
        <taxon>Lamiales</taxon>
        <taxon>Oleaceae</taxon>
        <taxon>Forsythieae</taxon>
        <taxon>Abeliophyllum</taxon>
    </lineage>
</organism>
<evidence type="ECO:0000259" key="12">
    <source>
        <dbReference type="Pfam" id="PF23559"/>
    </source>
</evidence>
<dbReference type="FunFam" id="1.10.10.10:FF:000322">
    <property type="entry name" value="Probable disease resistance protein At1g63360"/>
    <property type="match status" value="1"/>
</dbReference>
<evidence type="ECO:0000259" key="11">
    <source>
        <dbReference type="Pfam" id="PF00931"/>
    </source>
</evidence>
<dbReference type="InterPro" id="IPR044974">
    <property type="entry name" value="Disease_R_plants"/>
</dbReference>
<evidence type="ECO:0000256" key="4">
    <source>
        <dbReference type="ARBA" id="ARBA00022490"/>
    </source>
</evidence>
<comment type="function">
    <text evidence="1">Confers resistance to late blight (Phytophthora infestans) races carrying the avirulence gene Avr1. Resistance proteins guard the plant against pathogens that contain an appropriate avirulence protein via an indirect interaction with this avirulence protein. That triggers a defense system including the hypersensitive response, which restricts the pathogen growth.</text>
</comment>
<evidence type="ECO:0000313" key="14">
    <source>
        <dbReference type="EMBL" id="KAL2492406.1"/>
    </source>
</evidence>
<dbReference type="SUPFAM" id="SSF52058">
    <property type="entry name" value="L domain-like"/>
    <property type="match status" value="1"/>
</dbReference>
<dbReference type="Proteomes" id="UP001604336">
    <property type="component" value="Unassembled WGS sequence"/>
</dbReference>
<accession>A0ABD1RW49</accession>
<dbReference type="Pfam" id="PF23598">
    <property type="entry name" value="LRR_14"/>
    <property type="match status" value="1"/>
</dbReference>
<proteinExistence type="inferred from homology"/>
<dbReference type="InterPro" id="IPR058922">
    <property type="entry name" value="WHD_DRP"/>
</dbReference>
<dbReference type="Pfam" id="PF23559">
    <property type="entry name" value="WHD_DRP"/>
    <property type="match status" value="1"/>
</dbReference>
<evidence type="ECO:0000256" key="10">
    <source>
        <dbReference type="ARBA" id="ARBA00022840"/>
    </source>
</evidence>
<dbReference type="SUPFAM" id="SSF52540">
    <property type="entry name" value="P-loop containing nucleoside triphosphate hydrolases"/>
    <property type="match status" value="1"/>
</dbReference>
<evidence type="ECO:0000256" key="7">
    <source>
        <dbReference type="ARBA" id="ARBA00022737"/>
    </source>
</evidence>
<dbReference type="InterPro" id="IPR036388">
    <property type="entry name" value="WH-like_DNA-bd_sf"/>
</dbReference>
<keyword evidence="5" id="KW-0433">Leucine-rich repeat</keyword>
<keyword evidence="8" id="KW-0547">Nucleotide-binding</keyword>
<keyword evidence="7" id="KW-0677">Repeat</keyword>
<dbReference type="Pfam" id="PF00931">
    <property type="entry name" value="NB-ARC"/>
    <property type="match status" value="1"/>
</dbReference>
<dbReference type="Gene3D" id="3.40.50.300">
    <property type="entry name" value="P-loop containing nucleotide triphosphate hydrolases"/>
    <property type="match status" value="1"/>
</dbReference>
<dbReference type="Gene3D" id="1.20.5.4130">
    <property type="match status" value="1"/>
</dbReference>
<keyword evidence="6" id="KW-0381">Hypersensitive response</keyword>
<gene>
    <name evidence="14" type="ORF">Adt_28034</name>
</gene>
<dbReference type="Gene3D" id="1.10.10.10">
    <property type="entry name" value="Winged helix-like DNA-binding domain superfamily/Winged helix DNA-binding domain"/>
    <property type="match status" value="1"/>
</dbReference>
<evidence type="ECO:0000256" key="5">
    <source>
        <dbReference type="ARBA" id="ARBA00022614"/>
    </source>
</evidence>
<feature type="domain" description="Disease resistance protein winged helix" evidence="12">
    <location>
        <begin position="420"/>
        <end position="490"/>
    </location>
</feature>
<name>A0ABD1RW49_9LAMI</name>
<keyword evidence="15" id="KW-1185">Reference proteome</keyword>
<evidence type="ECO:0000259" key="13">
    <source>
        <dbReference type="Pfam" id="PF23598"/>
    </source>
</evidence>
<evidence type="ECO:0000256" key="6">
    <source>
        <dbReference type="ARBA" id="ARBA00022667"/>
    </source>
</evidence>
<evidence type="ECO:0000256" key="8">
    <source>
        <dbReference type="ARBA" id="ARBA00022741"/>
    </source>
</evidence>
<evidence type="ECO:0000256" key="1">
    <source>
        <dbReference type="ARBA" id="ARBA00002074"/>
    </source>
</evidence>
<dbReference type="PANTHER" id="PTHR23155:SF1152">
    <property type="entry name" value="AAA+ ATPASE DOMAIN-CONTAINING PROTEIN"/>
    <property type="match status" value="1"/>
</dbReference>
<dbReference type="InterPro" id="IPR027417">
    <property type="entry name" value="P-loop_NTPase"/>
</dbReference>
<dbReference type="PRINTS" id="PR00364">
    <property type="entry name" value="DISEASERSIST"/>
</dbReference>
<dbReference type="EMBL" id="JBFOLK010000008">
    <property type="protein sequence ID" value="KAL2492406.1"/>
    <property type="molecule type" value="Genomic_DNA"/>
</dbReference>
<evidence type="ECO:0000256" key="2">
    <source>
        <dbReference type="ARBA" id="ARBA00004496"/>
    </source>
</evidence>
<dbReference type="GO" id="GO:0005524">
    <property type="term" value="F:ATP binding"/>
    <property type="evidence" value="ECO:0007669"/>
    <property type="project" value="UniProtKB-KW"/>
</dbReference>
<reference evidence="15" key="1">
    <citation type="submission" date="2024-07" db="EMBL/GenBank/DDBJ databases">
        <title>Two chromosome-level genome assemblies of Korean endemic species Abeliophyllum distichum and Forsythia ovata (Oleaceae).</title>
        <authorList>
            <person name="Jang H."/>
        </authorList>
    </citation>
    <scope>NUCLEOTIDE SEQUENCE [LARGE SCALE GENOMIC DNA]</scope>
</reference>
<evidence type="ECO:0000256" key="3">
    <source>
        <dbReference type="ARBA" id="ARBA00008894"/>
    </source>
</evidence>
<dbReference type="AlphaFoldDB" id="A0ABD1RW49"/>
<dbReference type="PANTHER" id="PTHR23155">
    <property type="entry name" value="DISEASE RESISTANCE PROTEIN RP"/>
    <property type="match status" value="1"/>
</dbReference>
<dbReference type="GO" id="GO:0051607">
    <property type="term" value="P:defense response to virus"/>
    <property type="evidence" value="ECO:0007669"/>
    <property type="project" value="UniProtKB-ARBA"/>
</dbReference>
<feature type="domain" description="NB-ARC" evidence="11">
    <location>
        <begin position="195"/>
        <end position="363"/>
    </location>
</feature>
<dbReference type="InterPro" id="IPR032675">
    <property type="entry name" value="LRR_dom_sf"/>
</dbReference>
<dbReference type="InterPro" id="IPR042197">
    <property type="entry name" value="Apaf_helical"/>
</dbReference>
<dbReference type="FunFam" id="3.40.50.300:FF:001091">
    <property type="entry name" value="Probable disease resistance protein At1g61300"/>
    <property type="match status" value="1"/>
</dbReference>
<comment type="similarity">
    <text evidence="3">Belongs to the disease resistance NB-LRR family.</text>
</comment>
<dbReference type="InterPro" id="IPR002182">
    <property type="entry name" value="NB-ARC"/>
</dbReference>
<comment type="caution">
    <text evidence="14">The sequence shown here is derived from an EMBL/GenBank/DDBJ whole genome shotgun (WGS) entry which is preliminary data.</text>
</comment>